<dbReference type="AlphaFoldDB" id="A0A1G7B6M5"/>
<dbReference type="CDD" id="cd03451">
    <property type="entry name" value="FkbR2"/>
    <property type="match status" value="2"/>
</dbReference>
<dbReference type="Pfam" id="PF19315">
    <property type="entry name" value="MC_hydratase"/>
    <property type="match status" value="1"/>
</dbReference>
<dbReference type="GO" id="GO:0016829">
    <property type="term" value="F:lyase activity"/>
    <property type="evidence" value="ECO:0007669"/>
    <property type="project" value="InterPro"/>
</dbReference>
<evidence type="ECO:0000313" key="1">
    <source>
        <dbReference type="EMBL" id="SDE21946.1"/>
    </source>
</evidence>
<dbReference type="PANTHER" id="PTHR43664">
    <property type="entry name" value="MONOAMINE OXIDASE-RELATED"/>
    <property type="match status" value="1"/>
</dbReference>
<dbReference type="RefSeq" id="WP_092784704.1">
    <property type="nucleotide sequence ID" value="NZ_FNAP01000004.1"/>
</dbReference>
<dbReference type="OrthoDB" id="9796589at2"/>
<dbReference type="EMBL" id="FNAP01000004">
    <property type="protein sequence ID" value="SDE21946.1"/>
    <property type="molecule type" value="Genomic_DNA"/>
</dbReference>
<dbReference type="InterPro" id="IPR052342">
    <property type="entry name" value="MCH/BMMD"/>
</dbReference>
<sequence>MTADATPKSKSKTNPGNFFEDFFLDQEIVHATPRTVTEGDQSLYVALYGSRFAMHCSAEFAIDVGFEDMPLDDLLVFHMVFGKSVPDISLNAVANLGYAECVFGAPVYAGDTLRATSRVIGLKENSNRKSGIVWVRTTGFNQDDETVVEFVRWVMVRKRDASGADDGPEPATVPSLADVVPTADLIIPDDLDVDDYDIELAGQDDLWEDYHAGERIDHGSGMTVEEAEHQMATRMYQNTARVHFDQVLASAGPMGRRLVYGGHIISMARALSFNGLANAFRIAAINGGAHTNPVFAGDTIRAWTEVLDRMEVPDRSDIGALRLRTVAVKNEDCADFPDKDESGVYPKSVVLDLDYTVLMPRRAA</sequence>
<dbReference type="Gene3D" id="3.10.129.10">
    <property type="entry name" value="Hotdog Thioesterase"/>
    <property type="match status" value="1"/>
</dbReference>
<gene>
    <name evidence="1" type="ORF">SAMN05421720_104232</name>
</gene>
<dbReference type="SUPFAM" id="SSF54637">
    <property type="entry name" value="Thioesterase/thiol ester dehydrase-isomerase"/>
    <property type="match status" value="2"/>
</dbReference>
<organism evidence="1 2">
    <name type="scientific">Rhodospira trueperi</name>
    <dbReference type="NCBI Taxonomy" id="69960"/>
    <lineage>
        <taxon>Bacteria</taxon>
        <taxon>Pseudomonadati</taxon>
        <taxon>Pseudomonadota</taxon>
        <taxon>Alphaproteobacteria</taxon>
        <taxon>Rhodospirillales</taxon>
        <taxon>Rhodospirillaceae</taxon>
        <taxon>Rhodospira</taxon>
    </lineage>
</organism>
<reference evidence="1 2" key="1">
    <citation type="submission" date="2016-10" db="EMBL/GenBank/DDBJ databases">
        <authorList>
            <person name="de Groot N.N."/>
        </authorList>
    </citation>
    <scope>NUCLEOTIDE SEQUENCE [LARGE SCALE GENOMIC DNA]</scope>
    <source>
        <strain evidence="1 2">ATCC 700224</strain>
    </source>
</reference>
<dbReference type="Proteomes" id="UP000199412">
    <property type="component" value="Unassembled WGS sequence"/>
</dbReference>
<accession>A0A1G7B6M5</accession>
<dbReference type="InterPro" id="IPR029069">
    <property type="entry name" value="HotDog_dom_sf"/>
</dbReference>
<dbReference type="InterPro" id="IPR048274">
    <property type="entry name" value="MC_hydratase"/>
</dbReference>
<protein>
    <submittedName>
        <fullName evidence="1">2-methylfumaryl-CoA hydratase</fullName>
    </submittedName>
</protein>
<keyword evidence="2" id="KW-1185">Reference proteome</keyword>
<dbReference type="STRING" id="69960.SAMN05421720_104232"/>
<dbReference type="InterPro" id="IPR016790">
    <property type="entry name" value="Thiol_ester_hydratase_Rv0216"/>
</dbReference>
<proteinExistence type="predicted"/>
<dbReference type="PANTHER" id="PTHR43664:SF1">
    <property type="entry name" value="BETA-METHYLMALYL-COA DEHYDRATASE"/>
    <property type="match status" value="1"/>
</dbReference>
<dbReference type="PIRSF" id="PIRSF021494">
    <property type="entry name" value="Rv0216_prd"/>
    <property type="match status" value="1"/>
</dbReference>
<evidence type="ECO:0000313" key="2">
    <source>
        <dbReference type="Proteomes" id="UP000199412"/>
    </source>
</evidence>
<name>A0A1G7B6M5_9PROT</name>